<organism evidence="2 3">
    <name type="scientific">Roseimicrobium gellanilyticum</name>
    <dbReference type="NCBI Taxonomy" id="748857"/>
    <lineage>
        <taxon>Bacteria</taxon>
        <taxon>Pseudomonadati</taxon>
        <taxon>Verrucomicrobiota</taxon>
        <taxon>Verrucomicrobiia</taxon>
        <taxon>Verrucomicrobiales</taxon>
        <taxon>Verrucomicrobiaceae</taxon>
        <taxon>Roseimicrobium</taxon>
    </lineage>
</organism>
<dbReference type="Gene3D" id="2.60.40.3140">
    <property type="match status" value="1"/>
</dbReference>
<dbReference type="Gene3D" id="1.25.40.10">
    <property type="entry name" value="Tetratricopeptide repeat domain"/>
    <property type="match status" value="1"/>
</dbReference>
<comment type="caution">
    <text evidence="2">The sequence shown here is derived from an EMBL/GenBank/DDBJ whole genome shotgun (WGS) entry which is preliminary data.</text>
</comment>
<dbReference type="SUPFAM" id="SSF54001">
    <property type="entry name" value="Cysteine proteinases"/>
    <property type="match status" value="1"/>
</dbReference>
<dbReference type="Proteomes" id="UP000253426">
    <property type="component" value="Unassembled WGS sequence"/>
</dbReference>
<evidence type="ECO:0000313" key="3">
    <source>
        <dbReference type="Proteomes" id="UP000253426"/>
    </source>
</evidence>
<feature type="domain" description="DUF3857" evidence="1">
    <location>
        <begin position="75"/>
        <end position="239"/>
    </location>
</feature>
<keyword evidence="3" id="KW-1185">Reference proteome</keyword>
<evidence type="ECO:0000313" key="2">
    <source>
        <dbReference type="EMBL" id="RBP39849.1"/>
    </source>
</evidence>
<dbReference type="Gene3D" id="3.10.620.30">
    <property type="match status" value="1"/>
</dbReference>
<gene>
    <name evidence="2" type="ORF">DES53_109277</name>
</gene>
<accession>A0A366HDF1</accession>
<dbReference type="InterPro" id="IPR024618">
    <property type="entry name" value="DUF3857"/>
</dbReference>
<evidence type="ECO:0000259" key="1">
    <source>
        <dbReference type="Pfam" id="PF12969"/>
    </source>
</evidence>
<dbReference type="RefSeq" id="WP_170157332.1">
    <property type="nucleotide sequence ID" value="NZ_QNRR01000009.1"/>
</dbReference>
<sequence>MLAVSALFGTAASLCAEDVSRKLPAIYEQALKSHLTPLEEVLKSLPAVPGNAEDGWVLLGEDVQYVTADGKRFLVEHEVIKALTDAGAEEIARTVRSYTRSRHKIHLALARTIQPDGTRQEVKPSASFLQSPQREADESLYHDTGELVIIFPNVKAGSIVEWIHVVEEHTPRVPGHLQTAFAFEWGWPIHRLRKVLDLPDEWAKRVKITPVGKGVPEPNPTVQKNGRTTMAWERQHIEAGRDEPSRAPFDQTGPLVRLTTFKDWNEFLDWYAPLTNKKTALGEVLETEVDKLTQGLSKPREILDRLATKVANDVRYVGLEFGDSDIEPHPVAEIWEHQYGDCKDKASLLKAMLAHKGITSHLALINTEHVGGVERRSPGVRDFNHVILRVELPEGPIFCDPTLSGVPAGIISPNDADRDVLLVKQPEQWERTPAQDAGTYSLDFEAKAIPTGEISGWATLRAHGYMASLYAEGERTRTKQQLEEFLQRRIERCYPGAEVVDVKQVPSSSSGVYEVSAYFVVPPSGALTLRFPFDAGFLPEPGDAKNRETDFFLWRDVNATKSVVKLPKGFRPSTLPAPQVLKTPQVEGKAAWEVTEEGLKATLHFEVKASRIPATEVRQLEQAVAALKTWLDRPLTLEAGEQVTTAPTGDGLGEFPMMPTGAGQLQLVYSRFPINGNLRLRRAALEKTLEYFPKDGAAQFNAQVQLAYLDTLEDQHDRALQRLQVPMASFRGSVTVEDAALGDYITGLAYSNKGADAEALAIMDKIVGDKQVSEFRRSWAQLQRATVLAKTDKPKAIEALLAGLELDSDNHDHLFMDLAELRLEAAQEDTFRKELVGYLEKHQEGAPLVMQRLAALAVSWAQSTPEKAAKLVAILDGADENQTLGQEYADSLKEALLAVNSGKGYALARKHLQEWMKKHPEQVPGATVPAELKTPEAFGEKIESLRKAEDQTKVMTEIIRLSLECLTQFEPGEWFEDRLWRLGTYADYMDLNDDQQESPPVLAAVLEACDLLPPGSKANSEGRFLRGRQLVRAEKLEAAATLLQDLSTSKDLDRDWHITAIQRLGMVLVQQKNYEAALKNWDRLEDYLNYAATADDLLRATLLSLQMNRPAQAKKYLKLMTQMKPETRGDAEAKEQLDSLLELAADEQAMQAWWDASAKWWPEWLSLEHKHGTPVPEGELILPLIGSAEELGGVLGNQARAGQKKESFDTIRKLVHAGRWDPRYAAEVAGMLGYLNSIRMSEVTPELRKLVVAMEGAGGIKTASYRRRLQIWAAAVLIESKQAPAALKIADAFFAGESGNPDAMTTAMARLQATAAQASGEKLAPAATQLERLLATQGAVPDAVRAAAVFDLAGVYSKLGRPEAEIVLLERELEHPAVTKTDSAIELLKQRLEVLREGGGAGDAPALAAKAWLAAGKTGWYDHARPKDMQDSKAENADKTIATANGLLPLEFVKLCLLITQDSKQADASRMDALIRLGWYTHAALPSLEDSGPRLEAVLSEKSLPRRTRGLHLDSFLRNAYVTQDREAIRKFGNHPVLAGLQPEDAPHHDIFRRWAALEPTDLAGHKEFGLALLEKQLTYFECEALKRCIMALAFGGKDADARALYEKLGHARFEDTKDKPPLQLAALKMINRAKKLLPYQEEMKALYLKHRPLPAGPPPVKLACKSDVQFNLSEADATAVREGWLKDGTWPRHSLDFWFDLTSDLPHSETRENLAFALLTLALEKAPEDGDRAQLIMGSSGYVDIDNPAAREKLAAILKPYRNRPDAPLTADSLKTRDLLVQMRVGETSDGFTVLTSLRDPRNLGRTRWQLFRKLYADQDKAGLKRLVEMTSVDELMSPLYAGLMTRIYLLLDMKDEAELATEQARGTIYESMTRGWVDPDRRTAFMGLHAAEAIGEPDLVPAVMAQELIPETKHEREKLFLSLLEARLRKDWEACAKHAAEGARLYPTFYDFYLMGGLALGNLGRGEEAVKALQTFLDHVHDDPDCVQARQMLERFSKKQP</sequence>
<proteinExistence type="predicted"/>
<dbReference type="Pfam" id="PF12969">
    <property type="entry name" value="DUF3857"/>
    <property type="match status" value="1"/>
</dbReference>
<protein>
    <submittedName>
        <fullName evidence="2">Uncharacterized protein DUF3857</fullName>
    </submittedName>
</protein>
<dbReference type="SUPFAM" id="SSF48452">
    <property type="entry name" value="TPR-like"/>
    <property type="match status" value="2"/>
</dbReference>
<name>A0A366HDF1_9BACT</name>
<dbReference type="EMBL" id="QNRR01000009">
    <property type="protein sequence ID" value="RBP39849.1"/>
    <property type="molecule type" value="Genomic_DNA"/>
</dbReference>
<reference evidence="2 3" key="1">
    <citation type="submission" date="2018-06" db="EMBL/GenBank/DDBJ databases">
        <title>Genomic Encyclopedia of Type Strains, Phase IV (KMG-IV): sequencing the most valuable type-strain genomes for metagenomic binning, comparative biology and taxonomic classification.</title>
        <authorList>
            <person name="Goeker M."/>
        </authorList>
    </citation>
    <scope>NUCLEOTIDE SEQUENCE [LARGE SCALE GENOMIC DNA]</scope>
    <source>
        <strain evidence="2 3">DSM 25532</strain>
    </source>
</reference>
<dbReference type="InterPro" id="IPR011990">
    <property type="entry name" value="TPR-like_helical_dom_sf"/>
</dbReference>
<dbReference type="InterPro" id="IPR038765">
    <property type="entry name" value="Papain-like_cys_pep_sf"/>
</dbReference>